<dbReference type="PANTHER" id="PTHR24559:SF450">
    <property type="entry name" value="RNA-DIRECTED DNA POLYMERASE HOMOLOG"/>
    <property type="match status" value="1"/>
</dbReference>
<dbReference type="InterPro" id="IPR043502">
    <property type="entry name" value="DNA/RNA_pol_sf"/>
</dbReference>
<proteinExistence type="predicted"/>
<evidence type="ECO:0008006" key="3">
    <source>
        <dbReference type="Google" id="ProtNLM"/>
    </source>
</evidence>
<dbReference type="CDD" id="cd01647">
    <property type="entry name" value="RT_LTR"/>
    <property type="match status" value="1"/>
</dbReference>
<dbReference type="SUPFAM" id="SSF56672">
    <property type="entry name" value="DNA/RNA polymerases"/>
    <property type="match status" value="1"/>
</dbReference>
<name>H9X0M7_PINTA</name>
<protein>
    <recommendedName>
        <fullName evidence="3">Reverse transcriptase domain-containing protein</fullName>
    </recommendedName>
</protein>
<sequence>SLPIHPEMQQILNNHLPVFDKPHELPPSRGEHDHSITLVPGAQPPNVRPYRYPFTQKNEIEKIIKELLEAGVIRPSISPYSSPVVMVLKKDGEWRMCPDFRALNKLTVKDKFPIPVVDDLLDELNGAQFFTKL</sequence>
<evidence type="ECO:0000313" key="2">
    <source>
        <dbReference type="EMBL" id="AFG67820.1"/>
    </source>
</evidence>
<accession>H9X0M7</accession>
<reference evidence="2" key="1">
    <citation type="submission" date="2008-08" db="EMBL/GenBank/DDBJ databases">
        <title>Nucleotide Diversity and Divergence in the Loblolly Pine Gene Space.</title>
        <authorList>
            <person name="Neale D.B."/>
            <person name="Wegrzyn J.L."/>
            <person name="Lee J.M."/>
            <person name="Eckert A.J."/>
            <person name="Liechty J.D."/>
            <person name="Stevens K.A."/>
            <person name="Langley C.H."/>
        </authorList>
    </citation>
    <scope>NUCLEOTIDE SEQUENCE</scope>
    <source>
        <strain evidence="1">1630</strain>
        <strain evidence="2">1637</strain>
        <tissue evidence="2">Megagametophyte</tissue>
    </source>
</reference>
<gene>
    <name evidence="2" type="ORF">0_1376_01</name>
</gene>
<evidence type="ECO:0000313" key="1">
    <source>
        <dbReference type="EMBL" id="AFG67819.1"/>
    </source>
</evidence>
<dbReference type="EMBL" id="FJ053201">
    <property type="protein sequence ID" value="AFG67819.1"/>
    <property type="molecule type" value="Genomic_DNA"/>
</dbReference>
<dbReference type="Gene3D" id="3.10.10.10">
    <property type="entry name" value="HIV Type 1 Reverse Transcriptase, subunit A, domain 1"/>
    <property type="match status" value="1"/>
</dbReference>
<dbReference type="AlphaFoldDB" id="H9X0M7"/>
<dbReference type="InterPro" id="IPR053134">
    <property type="entry name" value="RNA-dir_DNA_polymerase"/>
</dbReference>
<feature type="non-terminal residue" evidence="2">
    <location>
        <position position="1"/>
    </location>
</feature>
<organism evidence="2">
    <name type="scientific">Pinus taeda</name>
    <name type="common">Loblolly pine</name>
    <dbReference type="NCBI Taxonomy" id="3352"/>
    <lineage>
        <taxon>Eukaryota</taxon>
        <taxon>Viridiplantae</taxon>
        <taxon>Streptophyta</taxon>
        <taxon>Embryophyta</taxon>
        <taxon>Tracheophyta</taxon>
        <taxon>Spermatophyta</taxon>
        <taxon>Pinopsida</taxon>
        <taxon>Pinidae</taxon>
        <taxon>Conifers I</taxon>
        <taxon>Pinales</taxon>
        <taxon>Pinaceae</taxon>
        <taxon>Pinus</taxon>
        <taxon>Pinus subgen. Pinus</taxon>
    </lineage>
</organism>
<feature type="non-terminal residue" evidence="2">
    <location>
        <position position="133"/>
    </location>
</feature>
<dbReference type="EMBL" id="FJ053196">
    <property type="protein sequence ID" value="AFG67820.1"/>
    <property type="molecule type" value="Genomic_DNA"/>
</dbReference>
<dbReference type="PANTHER" id="PTHR24559">
    <property type="entry name" value="TRANSPOSON TY3-I GAG-POL POLYPROTEIN"/>
    <property type="match status" value="1"/>
</dbReference>